<dbReference type="PROSITE" id="PS50972">
    <property type="entry name" value="PTERIN_BINDING"/>
    <property type="match status" value="1"/>
</dbReference>
<dbReference type="Pfam" id="PF00809">
    <property type="entry name" value="Pterin_bind"/>
    <property type="match status" value="1"/>
</dbReference>
<dbReference type="InterPro" id="IPR045031">
    <property type="entry name" value="DHP_synth-like"/>
</dbReference>
<dbReference type="GO" id="GO:0046654">
    <property type="term" value="P:tetrahydrofolate biosynthetic process"/>
    <property type="evidence" value="ECO:0007669"/>
    <property type="project" value="TreeGrafter"/>
</dbReference>
<feature type="non-terminal residue" evidence="2">
    <location>
        <position position="63"/>
    </location>
</feature>
<dbReference type="Gene3D" id="3.20.20.20">
    <property type="entry name" value="Dihydropteroate synthase-like"/>
    <property type="match status" value="1"/>
</dbReference>
<dbReference type="SUPFAM" id="SSF51717">
    <property type="entry name" value="Dihydropteroate synthetase-like"/>
    <property type="match status" value="1"/>
</dbReference>
<organism evidence="2 3">
    <name type="scientific">Trifolium medium</name>
    <dbReference type="NCBI Taxonomy" id="97028"/>
    <lineage>
        <taxon>Eukaryota</taxon>
        <taxon>Viridiplantae</taxon>
        <taxon>Streptophyta</taxon>
        <taxon>Embryophyta</taxon>
        <taxon>Tracheophyta</taxon>
        <taxon>Spermatophyta</taxon>
        <taxon>Magnoliopsida</taxon>
        <taxon>eudicotyledons</taxon>
        <taxon>Gunneridae</taxon>
        <taxon>Pentapetalae</taxon>
        <taxon>rosids</taxon>
        <taxon>fabids</taxon>
        <taxon>Fabales</taxon>
        <taxon>Fabaceae</taxon>
        <taxon>Papilionoideae</taxon>
        <taxon>50 kb inversion clade</taxon>
        <taxon>NPAAA clade</taxon>
        <taxon>Hologalegina</taxon>
        <taxon>IRL clade</taxon>
        <taxon>Trifolieae</taxon>
        <taxon>Trifolium</taxon>
    </lineage>
</organism>
<evidence type="ECO:0000313" key="2">
    <source>
        <dbReference type="EMBL" id="MCI91103.1"/>
    </source>
</evidence>
<dbReference type="PANTHER" id="PTHR20941">
    <property type="entry name" value="FOLATE SYNTHESIS PROTEINS"/>
    <property type="match status" value="1"/>
</dbReference>
<sequence>MISEGADIIDIGAQSTRPMASRISVEEELGRLIPVLEAVMSMPEVEGKLISVDTFYSEVALEA</sequence>
<dbReference type="Proteomes" id="UP000265520">
    <property type="component" value="Unassembled WGS sequence"/>
</dbReference>
<comment type="caution">
    <text evidence="2">The sequence shown here is derived from an EMBL/GenBank/DDBJ whole genome shotgun (WGS) entry which is preliminary data.</text>
</comment>
<feature type="domain" description="Pterin-binding" evidence="1">
    <location>
        <begin position="1"/>
        <end position="63"/>
    </location>
</feature>
<reference evidence="2 3" key="1">
    <citation type="journal article" date="2018" name="Front. Plant Sci.">
        <title>Red Clover (Trifolium pratense) and Zigzag Clover (T. medium) - A Picture of Genomic Similarities and Differences.</title>
        <authorList>
            <person name="Dluhosova J."/>
            <person name="Istvanek J."/>
            <person name="Nedelnik J."/>
            <person name="Repkova J."/>
        </authorList>
    </citation>
    <scope>NUCLEOTIDE SEQUENCE [LARGE SCALE GENOMIC DNA]</scope>
    <source>
        <strain evidence="3">cv. 10/8</strain>
        <tissue evidence="2">Leaf</tissue>
    </source>
</reference>
<dbReference type="PANTHER" id="PTHR20941:SF1">
    <property type="entry name" value="FOLIC ACID SYNTHESIS PROTEIN FOL1"/>
    <property type="match status" value="1"/>
</dbReference>
<protein>
    <submittedName>
        <fullName evidence="2">Folic acid synthesis protein fol1-like</fullName>
    </submittedName>
</protein>
<evidence type="ECO:0000259" key="1">
    <source>
        <dbReference type="PROSITE" id="PS50972"/>
    </source>
</evidence>
<dbReference type="PROSITE" id="PS00793">
    <property type="entry name" value="DHPS_2"/>
    <property type="match status" value="1"/>
</dbReference>
<accession>A0A392VUD2</accession>
<keyword evidence="3" id="KW-1185">Reference proteome</keyword>
<proteinExistence type="predicted"/>
<dbReference type="EMBL" id="LXQA011262812">
    <property type="protein sequence ID" value="MCI91103.1"/>
    <property type="molecule type" value="Genomic_DNA"/>
</dbReference>
<name>A0A392VUD2_9FABA</name>
<dbReference type="InterPro" id="IPR000489">
    <property type="entry name" value="Pterin-binding_dom"/>
</dbReference>
<evidence type="ECO:0000313" key="3">
    <source>
        <dbReference type="Proteomes" id="UP000265520"/>
    </source>
</evidence>
<dbReference type="GO" id="GO:0004156">
    <property type="term" value="F:dihydropteroate synthase activity"/>
    <property type="evidence" value="ECO:0007669"/>
    <property type="project" value="TreeGrafter"/>
</dbReference>
<dbReference type="InterPro" id="IPR011005">
    <property type="entry name" value="Dihydropteroate_synth-like_sf"/>
</dbReference>
<dbReference type="AlphaFoldDB" id="A0A392VUD2"/>